<dbReference type="EMBL" id="KZ613786">
    <property type="protein sequence ID" value="PMD61815.1"/>
    <property type="molecule type" value="Genomic_DNA"/>
</dbReference>
<dbReference type="AlphaFoldDB" id="A0A2J6TFL1"/>
<proteinExistence type="predicted"/>
<organism evidence="1 2">
    <name type="scientific">Hyaloscypha bicolor E</name>
    <dbReference type="NCBI Taxonomy" id="1095630"/>
    <lineage>
        <taxon>Eukaryota</taxon>
        <taxon>Fungi</taxon>
        <taxon>Dikarya</taxon>
        <taxon>Ascomycota</taxon>
        <taxon>Pezizomycotina</taxon>
        <taxon>Leotiomycetes</taxon>
        <taxon>Helotiales</taxon>
        <taxon>Hyaloscyphaceae</taxon>
        <taxon>Hyaloscypha</taxon>
        <taxon>Hyaloscypha bicolor</taxon>
    </lineage>
</organism>
<dbReference type="OrthoDB" id="4753470at2759"/>
<dbReference type="STRING" id="1095630.A0A2J6TFL1"/>
<gene>
    <name evidence="1" type="ORF">K444DRAFT_380095</name>
</gene>
<evidence type="ECO:0000313" key="1">
    <source>
        <dbReference type="EMBL" id="PMD61815.1"/>
    </source>
</evidence>
<sequence length="597" mass="65455">MPSVIFRGLLSMLPLVQHFPEERLIHLETDRGVCSIITWAHHILGLPILVRLHDSGEIVEYHFGSSEVIIIDVRSKVQESFLPSGEPTMRRSLPTITLLESSGKERLFTMVEEPDEDVIDATFKTPACGYGSKIFNAEVSLEDGKEKVITEMAHIATAFAICISKVLSVSSNDAPSTASAAVSPLSDTVSEGVDIEDRSVRDEACSLLPYEVSKTRIYEAATLLFGDLKLMRKKVDQYVVKYSERPVSELPIPEVISAMIQGWPERGARMPSEAAGSATEWPRFRQIAMQLSTLILAFAHVTDLHAASGLPLCQFPHLLSGTDLLKQIATWDGSKPLQIKSDVWFEVIVQLTIGHTTETSFETTSLISARGWSIFLNTFGDADPSYIDPGFLAIKKGVPCRNGVWKHRVIDGPNQVRDHLIWKLEASPGESVALSCAATVTCGTPLVGEREDNFVVSIRVQTVDGGVSDSSSTPNIIRRTGYNELAKALWRTQRSKPCQHHPRLGEKVVLEPGVIAVSGFGDCKDMKDLGGSDIIICLTACDPTARWRALLSMACQSTAEGCGYPPVMLRGRDCCFSCVIQQTWQKGAPGDTWCIVL</sequence>
<dbReference type="GeneID" id="36580418"/>
<protein>
    <submittedName>
        <fullName evidence="1">Uncharacterized protein</fullName>
    </submittedName>
</protein>
<reference evidence="1 2" key="1">
    <citation type="submission" date="2016-04" db="EMBL/GenBank/DDBJ databases">
        <title>A degradative enzymes factory behind the ericoid mycorrhizal symbiosis.</title>
        <authorList>
            <consortium name="DOE Joint Genome Institute"/>
            <person name="Martino E."/>
            <person name="Morin E."/>
            <person name="Grelet G."/>
            <person name="Kuo A."/>
            <person name="Kohler A."/>
            <person name="Daghino S."/>
            <person name="Barry K."/>
            <person name="Choi C."/>
            <person name="Cichocki N."/>
            <person name="Clum A."/>
            <person name="Copeland A."/>
            <person name="Hainaut M."/>
            <person name="Haridas S."/>
            <person name="Labutti K."/>
            <person name="Lindquist E."/>
            <person name="Lipzen A."/>
            <person name="Khouja H.-R."/>
            <person name="Murat C."/>
            <person name="Ohm R."/>
            <person name="Olson A."/>
            <person name="Spatafora J."/>
            <person name="Veneault-Fourrey C."/>
            <person name="Henrissat B."/>
            <person name="Grigoriev I."/>
            <person name="Martin F."/>
            <person name="Perotto S."/>
        </authorList>
    </citation>
    <scope>NUCLEOTIDE SEQUENCE [LARGE SCALE GENOMIC DNA]</scope>
    <source>
        <strain evidence="1 2">E</strain>
    </source>
</reference>
<dbReference type="RefSeq" id="XP_024738719.1">
    <property type="nucleotide sequence ID" value="XM_024872337.1"/>
</dbReference>
<dbReference type="InParanoid" id="A0A2J6TFL1"/>
<dbReference type="Proteomes" id="UP000235371">
    <property type="component" value="Unassembled WGS sequence"/>
</dbReference>
<keyword evidence="2" id="KW-1185">Reference proteome</keyword>
<name>A0A2J6TFL1_9HELO</name>
<accession>A0A2J6TFL1</accession>
<evidence type="ECO:0000313" key="2">
    <source>
        <dbReference type="Proteomes" id="UP000235371"/>
    </source>
</evidence>